<evidence type="ECO:0000256" key="1">
    <source>
        <dbReference type="SAM" id="MobiDB-lite"/>
    </source>
</evidence>
<dbReference type="SUPFAM" id="SSF50475">
    <property type="entry name" value="FMN-binding split barrel"/>
    <property type="match status" value="1"/>
</dbReference>
<dbReference type="RefSeq" id="WP_047964259.1">
    <property type="nucleotide sequence ID" value="NZ_CAWMBG010000112.1"/>
</dbReference>
<accession>A0A0J5FPL4</accession>
<keyword evidence="3" id="KW-1185">Reference proteome</keyword>
<organism evidence="2 3">
    <name type="scientific">Xenorhabdus khoisanae</name>
    <dbReference type="NCBI Taxonomy" id="880157"/>
    <lineage>
        <taxon>Bacteria</taxon>
        <taxon>Pseudomonadati</taxon>
        <taxon>Pseudomonadota</taxon>
        <taxon>Gammaproteobacteria</taxon>
        <taxon>Enterobacterales</taxon>
        <taxon>Morganellaceae</taxon>
        <taxon>Xenorhabdus</taxon>
    </lineage>
</organism>
<evidence type="ECO:0000313" key="2">
    <source>
        <dbReference type="EMBL" id="KMJ44241.1"/>
    </source>
</evidence>
<dbReference type="InterPro" id="IPR007396">
    <property type="entry name" value="TR_PAI2-type"/>
</dbReference>
<dbReference type="PIRSF" id="PIRSF010372">
    <property type="entry name" value="PaiB"/>
    <property type="match status" value="1"/>
</dbReference>
<name>A0A0J5FPL4_9GAMM</name>
<gene>
    <name evidence="2" type="ORF">AB204_15445</name>
</gene>
<dbReference type="EMBL" id="LFCV01000112">
    <property type="protein sequence ID" value="KMJ44241.1"/>
    <property type="molecule type" value="Genomic_DNA"/>
</dbReference>
<dbReference type="AlphaFoldDB" id="A0A0J5FPL4"/>
<dbReference type="PANTHER" id="PTHR35802">
    <property type="entry name" value="PROTEASE SYNTHASE AND SPORULATION PROTEIN PAI 2"/>
    <property type="match status" value="1"/>
</dbReference>
<protein>
    <submittedName>
        <fullName evidence="2">Transcriptional regulator</fullName>
    </submittedName>
</protein>
<feature type="compositionally biased region" description="Polar residues" evidence="1">
    <location>
        <begin position="167"/>
        <end position="185"/>
    </location>
</feature>
<dbReference type="InterPro" id="IPR012349">
    <property type="entry name" value="Split_barrel_FMN-bd"/>
</dbReference>
<dbReference type="Proteomes" id="UP000036277">
    <property type="component" value="Unassembled WGS sequence"/>
</dbReference>
<dbReference type="PATRIC" id="fig|880157.4.peg.3296"/>
<dbReference type="STRING" id="880157.AB204_15445"/>
<reference evidence="2 3" key="1">
    <citation type="submission" date="2015-06" db="EMBL/GenBank/DDBJ databases">
        <title>Draft Whole-Genome Sequence of the Entomopathogenic Bacterium Xenorhabdus khoisanae.</title>
        <authorList>
            <person name="Naidoo S."/>
            <person name="Featherston J."/>
            <person name="Gray V.M."/>
        </authorList>
    </citation>
    <scope>NUCLEOTIDE SEQUENCE [LARGE SCALE GENOMIC DNA]</scope>
    <source>
        <strain evidence="2 3">MCB</strain>
    </source>
</reference>
<comment type="caution">
    <text evidence="2">The sequence shown here is derived from an EMBL/GenBank/DDBJ whole genome shotgun (WGS) entry which is preliminary data.</text>
</comment>
<dbReference type="OrthoDB" id="9794948at2"/>
<sequence length="207" mass="23160">MHIPRKMKMTGKDNISEFISTYSFGLLVSSSLTGTHLPFVLNPDEGENGVLYAHIAKDNPHWKELENQRVLVVFTGPHTYISPTWYESAHAVPTWNYTAVHCYGVTKLLSDEDTKLALEALVNKYEVGLMENTKLMPEEFLSKKQQAIVGFKIVIDEIQAKEKLGQHKNQGDQNGVFTALGNSKSADNKELASYMKKRNIGTGKSSN</sequence>
<dbReference type="Gene3D" id="2.30.110.10">
    <property type="entry name" value="Electron Transport, Fmn-binding Protein, Chain A"/>
    <property type="match status" value="1"/>
</dbReference>
<dbReference type="PANTHER" id="PTHR35802:SF1">
    <property type="entry name" value="PROTEASE SYNTHASE AND SPORULATION PROTEIN PAI 2"/>
    <property type="match status" value="1"/>
</dbReference>
<proteinExistence type="predicted"/>
<dbReference type="Pfam" id="PF04299">
    <property type="entry name" value="FMN_bind_2"/>
    <property type="match status" value="1"/>
</dbReference>
<feature type="region of interest" description="Disordered" evidence="1">
    <location>
        <begin position="165"/>
        <end position="207"/>
    </location>
</feature>
<evidence type="ECO:0000313" key="3">
    <source>
        <dbReference type="Proteomes" id="UP000036277"/>
    </source>
</evidence>